<sequence>MGKRGQDGFQAALSCEHRQPEKPSCPTILPVIFILPAHGLQASRRGAGQAFSGCYDCTRVSGCLWWEIIGA</sequence>
<proteinExistence type="predicted"/>
<organism evidence="1 2">
    <name type="scientific">Kingella bonacorsii</name>
    <dbReference type="NCBI Taxonomy" id="2796361"/>
    <lineage>
        <taxon>Bacteria</taxon>
        <taxon>Pseudomonadati</taxon>
        <taxon>Pseudomonadota</taxon>
        <taxon>Betaproteobacteria</taxon>
        <taxon>Neisseriales</taxon>
        <taxon>Neisseriaceae</taxon>
        <taxon>Kingella</taxon>
    </lineage>
</organism>
<evidence type="ECO:0000313" key="1">
    <source>
        <dbReference type="EMBL" id="MBK0396666.1"/>
    </source>
</evidence>
<dbReference type="RefSeq" id="WP_200522705.1">
    <property type="nucleotide sequence ID" value="NZ_JAEHNZ010000002.1"/>
</dbReference>
<accession>A0ABS1BTR0</accession>
<gene>
    <name evidence="1" type="ORF">JDW22_08815</name>
</gene>
<comment type="caution">
    <text evidence="1">The sequence shown here is derived from an EMBL/GenBank/DDBJ whole genome shotgun (WGS) entry which is preliminary data.</text>
</comment>
<dbReference type="EMBL" id="JAEHNZ010000002">
    <property type="protein sequence ID" value="MBK0396666.1"/>
    <property type="molecule type" value="Genomic_DNA"/>
</dbReference>
<protein>
    <submittedName>
        <fullName evidence="1">Uncharacterized protein</fullName>
    </submittedName>
</protein>
<dbReference type="Proteomes" id="UP000614058">
    <property type="component" value="Unassembled WGS sequence"/>
</dbReference>
<evidence type="ECO:0000313" key="2">
    <source>
        <dbReference type="Proteomes" id="UP000614058"/>
    </source>
</evidence>
<keyword evidence="2" id="KW-1185">Reference proteome</keyword>
<name>A0ABS1BTR0_9NEIS</name>
<reference evidence="1 2" key="1">
    <citation type="journal article" date="2021" name="Pathogens">
        <title>Isolation and Characterization of Kingella bonacorsii sp. nov., A Novel Kingella Species Detected in a Stable Periodontitis Subject.</title>
        <authorList>
            <person name="Antezack A."/>
            <person name="Boxberger M."/>
            <person name="Rolland C."/>
            <person name="Monnet-Corti V."/>
            <person name="La Scola B."/>
        </authorList>
    </citation>
    <scope>NUCLEOTIDE SEQUENCE [LARGE SCALE GENOMIC DNA]</scope>
    <source>
        <strain evidence="1 2">Marseille-Q4569</strain>
    </source>
</reference>